<dbReference type="PaxDb" id="3218-PP1S2_273V6.1"/>
<protein>
    <submittedName>
        <fullName evidence="2 3">Uncharacterized protein</fullName>
    </submittedName>
</protein>
<organism evidence="2">
    <name type="scientific">Physcomitrium patens</name>
    <name type="common">Spreading-leaved earth moss</name>
    <name type="synonym">Physcomitrella patens</name>
    <dbReference type="NCBI Taxonomy" id="3218"/>
    <lineage>
        <taxon>Eukaryota</taxon>
        <taxon>Viridiplantae</taxon>
        <taxon>Streptophyta</taxon>
        <taxon>Embryophyta</taxon>
        <taxon>Bryophyta</taxon>
        <taxon>Bryophytina</taxon>
        <taxon>Bryopsida</taxon>
        <taxon>Funariidae</taxon>
        <taxon>Funariales</taxon>
        <taxon>Funariaceae</taxon>
        <taxon>Physcomitrium</taxon>
    </lineage>
</organism>
<evidence type="ECO:0000313" key="4">
    <source>
        <dbReference type="Proteomes" id="UP000006727"/>
    </source>
</evidence>
<keyword evidence="1" id="KW-0472">Membrane</keyword>
<keyword evidence="4" id="KW-1185">Reference proteome</keyword>
<dbReference type="InParanoid" id="A0A2K1KCK1"/>
<reference evidence="2 4" key="1">
    <citation type="journal article" date="2008" name="Science">
        <title>The Physcomitrella genome reveals evolutionary insights into the conquest of land by plants.</title>
        <authorList>
            <person name="Rensing S."/>
            <person name="Lang D."/>
            <person name="Zimmer A."/>
            <person name="Terry A."/>
            <person name="Salamov A."/>
            <person name="Shapiro H."/>
            <person name="Nishiyama T."/>
            <person name="Perroud P.-F."/>
            <person name="Lindquist E."/>
            <person name="Kamisugi Y."/>
            <person name="Tanahashi T."/>
            <person name="Sakakibara K."/>
            <person name="Fujita T."/>
            <person name="Oishi K."/>
            <person name="Shin-I T."/>
            <person name="Kuroki Y."/>
            <person name="Toyoda A."/>
            <person name="Suzuki Y."/>
            <person name="Hashimoto A."/>
            <person name="Yamaguchi K."/>
            <person name="Sugano A."/>
            <person name="Kohara Y."/>
            <person name="Fujiyama A."/>
            <person name="Anterola A."/>
            <person name="Aoki S."/>
            <person name="Ashton N."/>
            <person name="Barbazuk W.B."/>
            <person name="Barker E."/>
            <person name="Bennetzen J."/>
            <person name="Bezanilla M."/>
            <person name="Blankenship R."/>
            <person name="Cho S.H."/>
            <person name="Dutcher S."/>
            <person name="Estelle M."/>
            <person name="Fawcett J.A."/>
            <person name="Gundlach H."/>
            <person name="Hanada K."/>
            <person name="Heyl A."/>
            <person name="Hicks K.A."/>
            <person name="Hugh J."/>
            <person name="Lohr M."/>
            <person name="Mayer K."/>
            <person name="Melkozernov A."/>
            <person name="Murata T."/>
            <person name="Nelson D."/>
            <person name="Pils B."/>
            <person name="Prigge M."/>
            <person name="Reiss B."/>
            <person name="Renner T."/>
            <person name="Rombauts S."/>
            <person name="Rushton P."/>
            <person name="Sanderfoot A."/>
            <person name="Schween G."/>
            <person name="Shiu S.-H."/>
            <person name="Stueber K."/>
            <person name="Theodoulou F.L."/>
            <person name="Tu H."/>
            <person name="Van de Peer Y."/>
            <person name="Verrier P.J."/>
            <person name="Waters E."/>
            <person name="Wood A."/>
            <person name="Yang L."/>
            <person name="Cove D."/>
            <person name="Cuming A."/>
            <person name="Hasebe M."/>
            <person name="Lucas S."/>
            <person name="Mishler D.B."/>
            <person name="Reski R."/>
            <person name="Grigoriev I."/>
            <person name="Quatrano R.S."/>
            <person name="Boore J.L."/>
        </authorList>
    </citation>
    <scope>NUCLEOTIDE SEQUENCE [LARGE SCALE GENOMIC DNA]</scope>
    <source>
        <strain evidence="3 4">cv. Gransden 2004</strain>
    </source>
</reference>
<reference evidence="3" key="3">
    <citation type="submission" date="2020-12" db="UniProtKB">
        <authorList>
            <consortium name="EnsemblPlants"/>
        </authorList>
    </citation>
    <scope>IDENTIFICATION</scope>
</reference>
<dbReference type="Proteomes" id="UP000006727">
    <property type="component" value="Chromosome 7"/>
</dbReference>
<keyword evidence="1" id="KW-1133">Transmembrane helix</keyword>
<name>A0A2K1KCK1_PHYPA</name>
<dbReference type="AlphaFoldDB" id="A0A2K1KCK1"/>
<sequence>MEVDAFNEERFLPPKLLGRSNPCIMMYSKIQFSDFVLCFYIKFTLIALHNLVVKF</sequence>
<feature type="transmembrane region" description="Helical" evidence="1">
    <location>
        <begin position="35"/>
        <end position="53"/>
    </location>
</feature>
<proteinExistence type="predicted"/>
<dbReference type="Gramene" id="Pp3c7_21330V3.1">
    <property type="protein sequence ID" value="Pp3c7_21330V3.1"/>
    <property type="gene ID" value="Pp3c7_21330"/>
</dbReference>
<evidence type="ECO:0000313" key="2">
    <source>
        <dbReference type="EMBL" id="PNR51479.1"/>
    </source>
</evidence>
<dbReference type="EnsemblPlants" id="Pp3c7_21330V3.1">
    <property type="protein sequence ID" value="Pp3c7_21330V3.1"/>
    <property type="gene ID" value="Pp3c7_21330"/>
</dbReference>
<keyword evidence="1" id="KW-0812">Transmembrane</keyword>
<reference evidence="2 4" key="2">
    <citation type="journal article" date="2018" name="Plant J.">
        <title>The Physcomitrella patens chromosome-scale assembly reveals moss genome structure and evolution.</title>
        <authorList>
            <person name="Lang D."/>
            <person name="Ullrich K.K."/>
            <person name="Murat F."/>
            <person name="Fuchs J."/>
            <person name="Jenkins J."/>
            <person name="Haas F.B."/>
            <person name="Piednoel M."/>
            <person name="Gundlach H."/>
            <person name="Van Bel M."/>
            <person name="Meyberg R."/>
            <person name="Vives C."/>
            <person name="Morata J."/>
            <person name="Symeonidi A."/>
            <person name="Hiss M."/>
            <person name="Muchero W."/>
            <person name="Kamisugi Y."/>
            <person name="Saleh O."/>
            <person name="Blanc G."/>
            <person name="Decker E.L."/>
            <person name="van Gessel N."/>
            <person name="Grimwood J."/>
            <person name="Hayes R.D."/>
            <person name="Graham S.W."/>
            <person name="Gunter L.E."/>
            <person name="McDaniel S.F."/>
            <person name="Hoernstein S.N.W."/>
            <person name="Larsson A."/>
            <person name="Li F.W."/>
            <person name="Perroud P.F."/>
            <person name="Phillips J."/>
            <person name="Ranjan P."/>
            <person name="Rokshar D.S."/>
            <person name="Rothfels C.J."/>
            <person name="Schneider L."/>
            <person name="Shu S."/>
            <person name="Stevenson D.W."/>
            <person name="Thummler F."/>
            <person name="Tillich M."/>
            <person name="Villarreal Aguilar J.C."/>
            <person name="Widiez T."/>
            <person name="Wong G.K."/>
            <person name="Wymore A."/>
            <person name="Zhang Y."/>
            <person name="Zimmer A.D."/>
            <person name="Quatrano R.S."/>
            <person name="Mayer K.F.X."/>
            <person name="Goodstein D."/>
            <person name="Casacuberta J.M."/>
            <person name="Vandepoele K."/>
            <person name="Reski R."/>
            <person name="Cuming A.C."/>
            <person name="Tuskan G.A."/>
            <person name="Maumus F."/>
            <person name="Salse J."/>
            <person name="Schmutz J."/>
            <person name="Rensing S.A."/>
        </authorList>
    </citation>
    <scope>NUCLEOTIDE SEQUENCE [LARGE SCALE GENOMIC DNA]</scope>
    <source>
        <strain evidence="3 4">cv. Gransden 2004</strain>
    </source>
</reference>
<accession>A0A2K1KCK1</accession>
<evidence type="ECO:0000256" key="1">
    <source>
        <dbReference type="SAM" id="Phobius"/>
    </source>
</evidence>
<gene>
    <name evidence="2" type="ORF">PHYPA_010666</name>
</gene>
<evidence type="ECO:0000313" key="3">
    <source>
        <dbReference type="EnsemblPlants" id="Pp3c7_21330V3.1"/>
    </source>
</evidence>
<dbReference type="EMBL" id="ABEU02000007">
    <property type="protein sequence ID" value="PNR51479.1"/>
    <property type="molecule type" value="Genomic_DNA"/>
</dbReference>